<accession>A0AAW1Q4X1</accession>
<keyword evidence="3" id="KW-1185">Reference proteome</keyword>
<evidence type="ECO:0000313" key="3">
    <source>
        <dbReference type="Proteomes" id="UP001489004"/>
    </source>
</evidence>
<dbReference type="EMBL" id="JALJOR010000006">
    <property type="protein sequence ID" value="KAK9815917.1"/>
    <property type="molecule type" value="Genomic_DNA"/>
</dbReference>
<gene>
    <name evidence="2" type="ORF">WJX72_011955</name>
</gene>
<dbReference type="Proteomes" id="UP001489004">
    <property type="component" value="Unassembled WGS sequence"/>
</dbReference>
<comment type="caution">
    <text evidence="2">The sequence shown here is derived from an EMBL/GenBank/DDBJ whole genome shotgun (WGS) entry which is preliminary data.</text>
</comment>
<reference evidence="2 3" key="1">
    <citation type="journal article" date="2024" name="Nat. Commun.">
        <title>Phylogenomics reveals the evolutionary origins of lichenization in chlorophyte algae.</title>
        <authorList>
            <person name="Puginier C."/>
            <person name="Libourel C."/>
            <person name="Otte J."/>
            <person name="Skaloud P."/>
            <person name="Haon M."/>
            <person name="Grisel S."/>
            <person name="Petersen M."/>
            <person name="Berrin J.G."/>
            <person name="Delaux P.M."/>
            <person name="Dal Grande F."/>
            <person name="Keller J."/>
        </authorList>
    </citation>
    <scope>NUCLEOTIDE SEQUENCE [LARGE SCALE GENOMIC DNA]</scope>
    <source>
        <strain evidence="2 3">SAG 2043</strain>
    </source>
</reference>
<evidence type="ECO:0000313" key="2">
    <source>
        <dbReference type="EMBL" id="KAK9815917.1"/>
    </source>
</evidence>
<protein>
    <submittedName>
        <fullName evidence="2">Uncharacterized protein</fullName>
    </submittedName>
</protein>
<feature type="region of interest" description="Disordered" evidence="1">
    <location>
        <begin position="1"/>
        <end position="59"/>
    </location>
</feature>
<feature type="compositionally biased region" description="Low complexity" evidence="1">
    <location>
        <begin position="111"/>
        <end position="125"/>
    </location>
</feature>
<feature type="region of interest" description="Disordered" evidence="1">
    <location>
        <begin position="97"/>
        <end position="131"/>
    </location>
</feature>
<dbReference type="AlphaFoldDB" id="A0AAW1Q4X1"/>
<evidence type="ECO:0000256" key="1">
    <source>
        <dbReference type="SAM" id="MobiDB-lite"/>
    </source>
</evidence>
<organism evidence="2 3">
    <name type="scientific">[Myrmecia] bisecta</name>
    <dbReference type="NCBI Taxonomy" id="41462"/>
    <lineage>
        <taxon>Eukaryota</taxon>
        <taxon>Viridiplantae</taxon>
        <taxon>Chlorophyta</taxon>
        <taxon>core chlorophytes</taxon>
        <taxon>Trebouxiophyceae</taxon>
        <taxon>Trebouxiales</taxon>
        <taxon>Trebouxiaceae</taxon>
        <taxon>Myrmecia</taxon>
    </lineage>
</organism>
<name>A0AAW1Q4X1_9CHLO</name>
<proteinExistence type="predicted"/>
<sequence>MVLPQKLQVQALDVEKGLKKHSPSPDSPSKRKRAPTAEDTRAGESLLGGSNKVDNQAAPVSTGRFKALGHLVLAMKRFQAGLNPTVDFGKKREEVEPPVAVSTKDTRIKSSRPAAAPAASSPPHAKMAKTYSTRGHKTAYLFTNLPAPEN</sequence>